<feature type="non-terminal residue" evidence="3">
    <location>
        <position position="1"/>
    </location>
</feature>
<accession>A0A267DCQ4</accession>
<dbReference type="GO" id="GO:0005929">
    <property type="term" value="C:cilium"/>
    <property type="evidence" value="ECO:0007669"/>
    <property type="project" value="TreeGrafter"/>
</dbReference>
<proteinExistence type="predicted"/>
<comment type="caution">
    <text evidence="3">The sequence shown here is derived from an EMBL/GenBank/DDBJ whole genome shotgun (WGS) entry which is preliminary data.</text>
</comment>
<dbReference type="PANTHER" id="PTHR13371">
    <property type="entry name" value="GLYCINE-, GLUTAMATE-, THIENYLCYCLOHEXYLPIPERIDINE-BINDING PROTEIN"/>
    <property type="match status" value="1"/>
</dbReference>
<organism evidence="3 5">
    <name type="scientific">Macrostomum lignano</name>
    <dbReference type="NCBI Taxonomy" id="282301"/>
    <lineage>
        <taxon>Eukaryota</taxon>
        <taxon>Metazoa</taxon>
        <taxon>Spiralia</taxon>
        <taxon>Lophotrochozoa</taxon>
        <taxon>Platyhelminthes</taxon>
        <taxon>Rhabditophora</taxon>
        <taxon>Macrostomorpha</taxon>
        <taxon>Macrostomida</taxon>
        <taxon>Macrostomidae</taxon>
        <taxon>Macrostomum</taxon>
    </lineage>
</organism>
<dbReference type="AlphaFoldDB" id="A0A267DCQ4"/>
<dbReference type="PANTHER" id="PTHR13371:SF0">
    <property type="entry name" value="CENTROSOMAL PROTEIN OF 104 KDA"/>
    <property type="match status" value="1"/>
</dbReference>
<evidence type="ECO:0000256" key="1">
    <source>
        <dbReference type="SAM" id="MobiDB-lite"/>
    </source>
</evidence>
<reference evidence="3 5" key="1">
    <citation type="submission" date="2017-06" db="EMBL/GenBank/DDBJ databases">
        <title>A platform for efficient transgenesis in Macrostomum lignano, a flatworm model organism for stem cell research.</title>
        <authorList>
            <person name="Berezikov E."/>
        </authorList>
    </citation>
    <scope>NUCLEOTIDE SEQUENCE [LARGE SCALE GENOMIC DNA]</scope>
    <source>
        <strain evidence="3">DV1</strain>
        <tissue evidence="3">Whole organism</tissue>
    </source>
</reference>
<dbReference type="InterPro" id="IPR008979">
    <property type="entry name" value="Galactose-bd-like_sf"/>
</dbReference>
<dbReference type="EMBL" id="NIVC01000083">
    <property type="protein sequence ID" value="PAA91634.1"/>
    <property type="molecule type" value="Genomic_DNA"/>
</dbReference>
<protein>
    <recommendedName>
        <fullName evidence="2">Centrosomal protein CEP104 N-terminal domain-containing protein</fullName>
    </recommendedName>
</protein>
<name>A0A267DCQ4_9PLAT</name>
<evidence type="ECO:0000259" key="2">
    <source>
        <dbReference type="Pfam" id="PF21038"/>
    </source>
</evidence>
<dbReference type="InterPro" id="IPR011989">
    <property type="entry name" value="ARM-like"/>
</dbReference>
<sequence>RVATMQCISCSPFSIIHCSSQDAGHPATALQSPSPWSTGWLSAKFCLYPQELVLGLEEPLKVRKIQLVSHPHCIASKVEFYIGDCPPDEPRHVNNVRWSRLGHVALLSNQSGKQKRELKSIHLEANGSFVKLSLHSNHSNAERNPYNQVGIIALAIQSQPLDADDDEASKSTPAAAAAAYQSPYVDLGFDLTCHPRLVQLIRELDWEKQQLVAKELLGAAKGVQARISAAVSAGQELAELELAKAKAIAIEDYGLAEDYKIAIQNKLDAAVAAANAIAFSPAANAPVFNDTAYNEANKEESASELPSVAMDTARTERQSEIGFIDGSTGGGATDRRNVLALSHDDTPLPTLQNQTVNEEDEQPGSGGRKSADAINEQVVDGAETAVDQTTSDTGALPSDLLAKARSTSRSMRAEALSELTNLVGNFGSDSNNNATPGEFYQAVLAVCQRGFEDAAVTVHEAALPLGRALLVGFVDRHNLPGSDLHYGCCRLVPPLLVKLGDTAARIRDSSREFLLEMAGWPKVRQMPDAPVVHLCLRPMRRGAATLERQAVARVQLASALYKQLGLSAKSSSKAAKSGGGSGGGGGGEVSLGALLTFGFSALSQRHAETRRAAEALLLEVASRPDCRDRVKRRLAKATSEAADASGGGGDLPAFKSLAAKLN</sequence>
<feature type="domain" description="Centrosomal protein CEP104 N-terminal" evidence="2">
    <location>
        <begin position="39"/>
        <end position="156"/>
    </location>
</feature>
<dbReference type="OrthoDB" id="66599at2759"/>
<dbReference type="Gene3D" id="1.25.10.10">
    <property type="entry name" value="Leucine-rich Repeat Variant"/>
    <property type="match status" value="1"/>
</dbReference>
<keyword evidence="5" id="KW-1185">Reference proteome</keyword>
<dbReference type="InterPro" id="IPR052607">
    <property type="entry name" value="CEP104-like"/>
</dbReference>
<gene>
    <name evidence="3" type="ORF">BOX15_Mlig000020g4</name>
    <name evidence="4" type="ORF">BOX15_Mlig000619g1</name>
</gene>
<feature type="region of interest" description="Disordered" evidence="1">
    <location>
        <begin position="344"/>
        <end position="371"/>
    </location>
</feature>
<dbReference type="Proteomes" id="UP000215902">
    <property type="component" value="Unassembled WGS sequence"/>
</dbReference>
<evidence type="ECO:0000313" key="3">
    <source>
        <dbReference type="EMBL" id="PAA47070.1"/>
    </source>
</evidence>
<dbReference type="Pfam" id="PF21040">
    <property type="entry name" value="CEP104-like_TOG"/>
    <property type="match status" value="1"/>
</dbReference>
<dbReference type="SUPFAM" id="SSF49785">
    <property type="entry name" value="Galactose-binding domain-like"/>
    <property type="match status" value="1"/>
</dbReference>
<dbReference type="STRING" id="282301.A0A267DCQ4"/>
<dbReference type="Pfam" id="PF21038">
    <property type="entry name" value="CEP104_N"/>
    <property type="match status" value="1"/>
</dbReference>
<dbReference type="Gene3D" id="2.60.120.260">
    <property type="entry name" value="Galactose-binding domain-like"/>
    <property type="match status" value="1"/>
</dbReference>
<dbReference type="EMBL" id="NIVC01004588">
    <property type="protein sequence ID" value="PAA47070.1"/>
    <property type="molecule type" value="Genomic_DNA"/>
</dbReference>
<evidence type="ECO:0000313" key="4">
    <source>
        <dbReference type="EMBL" id="PAA91634.1"/>
    </source>
</evidence>
<evidence type="ECO:0000313" key="5">
    <source>
        <dbReference type="Proteomes" id="UP000215902"/>
    </source>
</evidence>
<dbReference type="InterPro" id="IPR048739">
    <property type="entry name" value="CEP104_N"/>
</dbReference>